<evidence type="ECO:0008006" key="3">
    <source>
        <dbReference type="Google" id="ProtNLM"/>
    </source>
</evidence>
<name>A0ABR9JFJ6_9MICC</name>
<accession>A0ABR9JFJ6</accession>
<proteinExistence type="predicted"/>
<sequence length="46" mass="4772">MDHAAVWALAAFVAGGVYLIVESIETALAEKILRSAGDAEAETVDP</sequence>
<evidence type="ECO:0000313" key="2">
    <source>
        <dbReference type="Proteomes" id="UP000643525"/>
    </source>
</evidence>
<organism evidence="1 2">
    <name type="scientific">Nesterenkonia lutea</name>
    <dbReference type="NCBI Taxonomy" id="272919"/>
    <lineage>
        <taxon>Bacteria</taxon>
        <taxon>Bacillati</taxon>
        <taxon>Actinomycetota</taxon>
        <taxon>Actinomycetes</taxon>
        <taxon>Micrococcales</taxon>
        <taxon>Micrococcaceae</taxon>
        <taxon>Nesterenkonia</taxon>
    </lineage>
</organism>
<keyword evidence="2" id="KW-1185">Reference proteome</keyword>
<dbReference type="EMBL" id="JADBED010000001">
    <property type="protein sequence ID" value="MBE1524701.1"/>
    <property type="molecule type" value="Genomic_DNA"/>
</dbReference>
<reference evidence="1 2" key="1">
    <citation type="submission" date="2020-10" db="EMBL/GenBank/DDBJ databases">
        <title>Sequencing the genomes of 1000 actinobacteria strains.</title>
        <authorList>
            <person name="Klenk H.-P."/>
        </authorList>
    </citation>
    <scope>NUCLEOTIDE SEQUENCE [LARGE SCALE GENOMIC DNA]</scope>
    <source>
        <strain evidence="1 2">DSM 15666</strain>
    </source>
</reference>
<evidence type="ECO:0000313" key="1">
    <source>
        <dbReference type="EMBL" id="MBE1524701.1"/>
    </source>
</evidence>
<protein>
    <recommendedName>
        <fullName evidence="3">CNNM transmembrane domain-containing protein</fullName>
    </recommendedName>
</protein>
<comment type="caution">
    <text evidence="1">The sequence shown here is derived from an EMBL/GenBank/DDBJ whole genome shotgun (WGS) entry which is preliminary data.</text>
</comment>
<dbReference type="Proteomes" id="UP000643525">
    <property type="component" value="Unassembled WGS sequence"/>
</dbReference>
<dbReference type="RefSeq" id="WP_192595680.1">
    <property type="nucleotide sequence ID" value="NZ_BAAALJ010000002.1"/>
</dbReference>
<gene>
    <name evidence="1" type="ORF">H4W27_001819</name>
</gene>